<dbReference type="InterPro" id="IPR050135">
    <property type="entry name" value="dGTPase-like"/>
</dbReference>
<dbReference type="OrthoDB" id="9803619at2"/>
<reference evidence="2 3" key="1">
    <citation type="submission" date="2019-02" db="EMBL/GenBank/DDBJ databases">
        <title>Complete Genome Sequence of Desulfovibrio desulfuricans IC1, a Sulfonate Utilizing Anaerobe.</title>
        <authorList>
            <person name="Day L.A."/>
            <person name="De Leon K.B."/>
            <person name="Wall J.D."/>
        </authorList>
    </citation>
    <scope>NUCLEOTIDE SEQUENCE [LARGE SCALE GENOMIC DNA]</scope>
    <source>
        <strain evidence="2 3">IC1</strain>
    </source>
</reference>
<dbReference type="InterPro" id="IPR003607">
    <property type="entry name" value="HD/PDEase_dom"/>
</dbReference>
<dbReference type="AlphaFoldDB" id="A0A4P7UHG1"/>
<sequence length="454" mass="52618">MEEYLKKIGVKNEKIRDPIYGFIPITPKEKTIIDTPLFQRLRRINQLALTKYVYPSAEHSRFVHSIGVMHCSTLILDGVFSHKETNLNFEPSQKSIKTLRYAALLHDIGHLPFSHAVEKQWLCGLKHEDVSIYIIKNYRQIRDILESDGIDCNEVASLIGKKPAEKDQLFHEVISGQLDADRADYLLRDSHACGVRYGEYDFPRFLQIFSAKEDATHGSLSLCVDEKDLHVAESLLIARYHYNLQIPYHRTRSGYDFVLKKFAKENVHFDNIFEINGSKIDEINFKKLELLDDGSVFEKIKDKFQQNNKWANYLMRQMHLCPIIDTNALDKDSVDYFKKSVTALRASPDLLVEDEDYFIQEQPVEMLKRAQRSGECDKPSKKGSKSLPEGSIRLLVDSYGGAKKQVDIRNRSWIFNRLNKEPHKILRVYVVEEKKDHCKQIIKQLCRKAQGGLL</sequence>
<name>A0A4P7UHG1_DESDE</name>
<dbReference type="PANTHER" id="PTHR11373:SF4">
    <property type="entry name" value="DEOXYNUCLEOSIDE TRIPHOSPHATE TRIPHOSPHOHYDROLASE SAMHD1"/>
    <property type="match status" value="1"/>
</dbReference>
<dbReference type="Pfam" id="PF01966">
    <property type="entry name" value="HD"/>
    <property type="match status" value="1"/>
</dbReference>
<dbReference type="GO" id="GO:0008832">
    <property type="term" value="F:dGTPase activity"/>
    <property type="evidence" value="ECO:0007669"/>
    <property type="project" value="TreeGrafter"/>
</dbReference>
<evidence type="ECO:0000313" key="3">
    <source>
        <dbReference type="Proteomes" id="UP000297065"/>
    </source>
</evidence>
<feature type="domain" description="HD/PDEase" evidence="1">
    <location>
        <begin position="57"/>
        <end position="195"/>
    </location>
</feature>
<proteinExistence type="predicted"/>
<dbReference type="CDD" id="cd00077">
    <property type="entry name" value="HDc"/>
    <property type="match status" value="1"/>
</dbReference>
<dbReference type="GO" id="GO:0006203">
    <property type="term" value="P:dGTP catabolic process"/>
    <property type="evidence" value="ECO:0007669"/>
    <property type="project" value="TreeGrafter"/>
</dbReference>
<dbReference type="SUPFAM" id="SSF109604">
    <property type="entry name" value="HD-domain/PDEase-like"/>
    <property type="match status" value="1"/>
</dbReference>
<dbReference type="Proteomes" id="UP000297065">
    <property type="component" value="Chromosome"/>
</dbReference>
<dbReference type="RefSeq" id="WP_136399841.1">
    <property type="nucleotide sequence ID" value="NZ_CP036295.1"/>
</dbReference>
<dbReference type="InterPro" id="IPR006674">
    <property type="entry name" value="HD_domain"/>
</dbReference>
<evidence type="ECO:0000259" key="1">
    <source>
        <dbReference type="SMART" id="SM00471"/>
    </source>
</evidence>
<organism evidence="2 3">
    <name type="scientific">Desulfovibrio desulfuricans</name>
    <dbReference type="NCBI Taxonomy" id="876"/>
    <lineage>
        <taxon>Bacteria</taxon>
        <taxon>Pseudomonadati</taxon>
        <taxon>Thermodesulfobacteriota</taxon>
        <taxon>Desulfovibrionia</taxon>
        <taxon>Desulfovibrionales</taxon>
        <taxon>Desulfovibrionaceae</taxon>
        <taxon>Desulfovibrio</taxon>
    </lineage>
</organism>
<evidence type="ECO:0000313" key="2">
    <source>
        <dbReference type="EMBL" id="QCC85696.1"/>
    </source>
</evidence>
<gene>
    <name evidence="2" type="ORF">DDIC_07365</name>
</gene>
<dbReference type="SMART" id="SM00471">
    <property type="entry name" value="HDc"/>
    <property type="match status" value="1"/>
</dbReference>
<accession>A0A4P7UHG1</accession>
<dbReference type="PANTHER" id="PTHR11373">
    <property type="entry name" value="DEOXYNUCLEOSIDE TRIPHOSPHATE TRIPHOSPHOHYDROLASE"/>
    <property type="match status" value="1"/>
</dbReference>
<dbReference type="EMBL" id="CP036295">
    <property type="protein sequence ID" value="QCC85696.1"/>
    <property type="molecule type" value="Genomic_DNA"/>
</dbReference>
<protein>
    <submittedName>
        <fullName evidence="2">HD domain-containing protein</fullName>
    </submittedName>
</protein>
<dbReference type="Gene3D" id="1.10.3210.10">
    <property type="entry name" value="Hypothetical protein af1432"/>
    <property type="match status" value="1"/>
</dbReference>